<evidence type="ECO:0000256" key="5">
    <source>
        <dbReference type="ARBA" id="ARBA00022691"/>
    </source>
</evidence>
<name>A0A017HFM5_9RHOB</name>
<dbReference type="InterPro" id="IPR029063">
    <property type="entry name" value="SAM-dependent_MTases_sf"/>
</dbReference>
<evidence type="ECO:0000256" key="1">
    <source>
        <dbReference type="ARBA" id="ARBA00022490"/>
    </source>
</evidence>
<dbReference type="HOGENOM" id="CLU_065341_1_1_5"/>
<dbReference type="GO" id="GO:0070043">
    <property type="term" value="F:rRNA (guanine-N7-)-methyltransferase activity"/>
    <property type="evidence" value="ECO:0007669"/>
    <property type="project" value="TreeGrafter"/>
</dbReference>
<dbReference type="EMBL" id="APGJ01000003">
    <property type="protein sequence ID" value="EYD73161.1"/>
    <property type="molecule type" value="Genomic_DNA"/>
</dbReference>
<protein>
    <submittedName>
        <fullName evidence="6">rRNA small subunit 7-methylguanosine (M7G) methyltransferase GidB</fullName>
    </submittedName>
</protein>
<evidence type="ECO:0000256" key="4">
    <source>
        <dbReference type="ARBA" id="ARBA00022679"/>
    </source>
</evidence>
<dbReference type="GO" id="GO:0005829">
    <property type="term" value="C:cytosol"/>
    <property type="evidence" value="ECO:0007669"/>
    <property type="project" value="TreeGrafter"/>
</dbReference>
<proteinExistence type="predicted"/>
<keyword evidence="3 6" id="KW-0489">Methyltransferase</keyword>
<accession>A0A017HFM5</accession>
<dbReference type="AlphaFoldDB" id="A0A017HFM5"/>
<keyword evidence="4 6" id="KW-0808">Transferase</keyword>
<dbReference type="Pfam" id="PF02527">
    <property type="entry name" value="GidB"/>
    <property type="match status" value="1"/>
</dbReference>
<dbReference type="PATRIC" id="fig|1122180.6.peg.686"/>
<gene>
    <name evidence="6" type="ORF">Lokhon_00687</name>
</gene>
<dbReference type="eggNOG" id="COG0357">
    <property type="taxonomic scope" value="Bacteria"/>
</dbReference>
<evidence type="ECO:0000256" key="2">
    <source>
        <dbReference type="ARBA" id="ARBA00022552"/>
    </source>
</evidence>
<keyword evidence="2" id="KW-0698">rRNA processing</keyword>
<dbReference type="STRING" id="1122180.Lokhon_00687"/>
<evidence type="ECO:0000256" key="3">
    <source>
        <dbReference type="ARBA" id="ARBA00022603"/>
    </source>
</evidence>
<keyword evidence="1" id="KW-0963">Cytoplasm</keyword>
<keyword evidence="5" id="KW-0949">S-adenosyl-L-methionine</keyword>
<organism evidence="6 7">
    <name type="scientific">Limimaricola hongkongensis DSM 17492</name>
    <dbReference type="NCBI Taxonomy" id="1122180"/>
    <lineage>
        <taxon>Bacteria</taxon>
        <taxon>Pseudomonadati</taxon>
        <taxon>Pseudomonadota</taxon>
        <taxon>Alphaproteobacteria</taxon>
        <taxon>Rhodobacterales</taxon>
        <taxon>Paracoccaceae</taxon>
        <taxon>Limimaricola</taxon>
    </lineage>
</organism>
<sequence length="127" mass="14084">MAAIVASETAPDLRFHLVESDQRKSTFLRTAARELSLNVTVHSERIETLAPLSADIISARALAPLNMLLGYAARHLSTGGSCLFLKGQMHEAEIETAREHWRFDCDSQVSRTDPDARLLLVSHLHHA</sequence>
<dbReference type="Gene3D" id="3.40.50.150">
    <property type="entry name" value="Vaccinia Virus protein VP39"/>
    <property type="match status" value="1"/>
</dbReference>
<dbReference type="InterPro" id="IPR003682">
    <property type="entry name" value="rRNA_ssu_MeTfrase_G"/>
</dbReference>
<dbReference type="PANTHER" id="PTHR31760">
    <property type="entry name" value="S-ADENOSYL-L-METHIONINE-DEPENDENT METHYLTRANSFERASES SUPERFAMILY PROTEIN"/>
    <property type="match status" value="1"/>
</dbReference>
<reference evidence="6 7" key="1">
    <citation type="submission" date="2013-03" db="EMBL/GenBank/DDBJ databases">
        <authorList>
            <person name="Fiebig A."/>
            <person name="Goeker M."/>
            <person name="Klenk H.-P.P."/>
        </authorList>
    </citation>
    <scope>NUCLEOTIDE SEQUENCE [LARGE SCALE GENOMIC DNA]</scope>
    <source>
        <strain evidence="6 7">DSM 17492</strain>
    </source>
</reference>
<evidence type="ECO:0000313" key="6">
    <source>
        <dbReference type="EMBL" id="EYD73161.1"/>
    </source>
</evidence>
<dbReference type="Proteomes" id="UP000025047">
    <property type="component" value="Unassembled WGS sequence"/>
</dbReference>
<comment type="caution">
    <text evidence="6">The sequence shown here is derived from an EMBL/GenBank/DDBJ whole genome shotgun (WGS) entry which is preliminary data.</text>
</comment>
<keyword evidence="7" id="KW-1185">Reference proteome</keyword>
<evidence type="ECO:0000313" key="7">
    <source>
        <dbReference type="Proteomes" id="UP000025047"/>
    </source>
</evidence>
<dbReference type="SUPFAM" id="SSF53335">
    <property type="entry name" value="S-adenosyl-L-methionine-dependent methyltransferases"/>
    <property type="match status" value="1"/>
</dbReference>
<dbReference type="PANTHER" id="PTHR31760:SF0">
    <property type="entry name" value="S-ADENOSYL-L-METHIONINE-DEPENDENT METHYLTRANSFERASES SUPERFAMILY PROTEIN"/>
    <property type="match status" value="1"/>
</dbReference>